<dbReference type="Pfam" id="PF00749">
    <property type="entry name" value="tRNA-synt_1c"/>
    <property type="match status" value="1"/>
</dbReference>
<dbReference type="InterPro" id="IPR014729">
    <property type="entry name" value="Rossmann-like_a/b/a_fold"/>
</dbReference>
<evidence type="ECO:0000256" key="5">
    <source>
        <dbReference type="ARBA" id="ARBA00022598"/>
    </source>
</evidence>
<dbReference type="InterPro" id="IPR000924">
    <property type="entry name" value="Glu/Gln-tRNA-synth"/>
</dbReference>
<feature type="domain" description="Aminoacyl-tRNA synthetase class I anticodon-binding" evidence="12">
    <location>
        <begin position="330"/>
        <end position="459"/>
    </location>
</feature>
<dbReference type="Gene3D" id="1.10.10.350">
    <property type="match status" value="1"/>
</dbReference>
<dbReference type="InterPro" id="IPR008925">
    <property type="entry name" value="aa_tRNA-synth_I_cd-bd_sf"/>
</dbReference>
<evidence type="ECO:0000256" key="3">
    <source>
        <dbReference type="ARBA" id="ARBA00011245"/>
    </source>
</evidence>
<dbReference type="NCBIfam" id="TIGR00464">
    <property type="entry name" value="gltX_bact"/>
    <property type="match status" value="1"/>
</dbReference>
<reference evidence="13 14" key="1">
    <citation type="submission" date="2015-03" db="EMBL/GenBank/DDBJ databases">
        <title>Comparative analysis of the OM43 clade including a novel species from Red Sea uncovers genomic and metabolic diversity among marine methylotrophs.</title>
        <authorList>
            <person name="Jimenez-Infante F."/>
            <person name="Ngugi D.K."/>
            <person name="Vinu M."/>
            <person name="Alam I."/>
            <person name="Kamau A."/>
            <person name="Blom J."/>
            <person name="Bajic V.B."/>
            <person name="Stingl U."/>
        </authorList>
    </citation>
    <scope>NUCLEOTIDE SEQUENCE [LARGE SCALE GENOMIC DNA]</scope>
    <source>
        <strain evidence="13 14">MBRSH7</strain>
    </source>
</reference>
<evidence type="ECO:0000313" key="13">
    <source>
        <dbReference type="EMBL" id="AKO66333.1"/>
    </source>
</evidence>
<keyword evidence="6 10" id="KW-0547">Nucleotide-binding</keyword>
<evidence type="ECO:0000259" key="12">
    <source>
        <dbReference type="Pfam" id="PF19269"/>
    </source>
</evidence>
<dbReference type="InterPro" id="IPR020751">
    <property type="entry name" value="aa-tRNA-synth_I_codon-bd_sub2"/>
</dbReference>
<evidence type="ECO:0000256" key="4">
    <source>
        <dbReference type="ARBA" id="ARBA00022490"/>
    </source>
</evidence>
<comment type="catalytic activity">
    <reaction evidence="10">
        <text>tRNA(Glu) + L-glutamate + ATP = L-glutamyl-tRNA(Glu) + AMP + diphosphate</text>
        <dbReference type="Rhea" id="RHEA:23540"/>
        <dbReference type="Rhea" id="RHEA-COMP:9663"/>
        <dbReference type="Rhea" id="RHEA-COMP:9680"/>
        <dbReference type="ChEBI" id="CHEBI:29985"/>
        <dbReference type="ChEBI" id="CHEBI:30616"/>
        <dbReference type="ChEBI" id="CHEBI:33019"/>
        <dbReference type="ChEBI" id="CHEBI:78442"/>
        <dbReference type="ChEBI" id="CHEBI:78520"/>
        <dbReference type="ChEBI" id="CHEBI:456215"/>
        <dbReference type="EC" id="6.1.1.17"/>
    </reaction>
</comment>
<name>A0A0H4J3M3_9PROT</name>
<evidence type="ECO:0000256" key="2">
    <source>
        <dbReference type="ARBA" id="ARBA00007894"/>
    </source>
</evidence>
<keyword evidence="8 10" id="KW-0648">Protein biosynthesis</keyword>
<comment type="subcellular location">
    <subcellularLocation>
        <location evidence="1 10">Cytoplasm</location>
    </subcellularLocation>
</comment>
<dbReference type="PRINTS" id="PR00987">
    <property type="entry name" value="TRNASYNTHGLU"/>
</dbReference>
<dbReference type="AlphaFoldDB" id="A0A0H4J3M3"/>
<accession>A0A0H4J3M3</accession>
<dbReference type="InterPro" id="IPR045462">
    <property type="entry name" value="aa-tRNA-synth_I_cd-bd"/>
</dbReference>
<keyword evidence="7 10" id="KW-0067">ATP-binding</keyword>
<evidence type="ECO:0000256" key="1">
    <source>
        <dbReference type="ARBA" id="ARBA00004496"/>
    </source>
</evidence>
<dbReference type="PANTHER" id="PTHR43311">
    <property type="entry name" value="GLUTAMATE--TRNA LIGASE"/>
    <property type="match status" value="1"/>
</dbReference>
<gene>
    <name evidence="10" type="primary">gltX</name>
    <name evidence="13" type="ORF">VI33_06640</name>
</gene>
<dbReference type="GO" id="GO:0008270">
    <property type="term" value="F:zinc ion binding"/>
    <property type="evidence" value="ECO:0007669"/>
    <property type="project" value="InterPro"/>
</dbReference>
<dbReference type="HAMAP" id="MF_00022">
    <property type="entry name" value="Glu_tRNA_synth_type1"/>
    <property type="match status" value="1"/>
</dbReference>
<comment type="similarity">
    <text evidence="2 10">Belongs to the class-I aminoacyl-tRNA synthetase family. Glutamate--tRNA ligase type 1 subfamily.</text>
</comment>
<dbReference type="PATRIC" id="fig|1623450.3.peg.1330"/>
<evidence type="ECO:0000256" key="6">
    <source>
        <dbReference type="ARBA" id="ARBA00022741"/>
    </source>
</evidence>
<evidence type="ECO:0000256" key="9">
    <source>
        <dbReference type="ARBA" id="ARBA00023146"/>
    </source>
</evidence>
<dbReference type="GO" id="GO:0000049">
    <property type="term" value="F:tRNA binding"/>
    <property type="evidence" value="ECO:0007669"/>
    <property type="project" value="InterPro"/>
</dbReference>
<feature type="short sequence motif" description="'KMSKS' region" evidence="10">
    <location>
        <begin position="240"/>
        <end position="244"/>
    </location>
</feature>
<evidence type="ECO:0000256" key="7">
    <source>
        <dbReference type="ARBA" id="ARBA00022840"/>
    </source>
</evidence>
<dbReference type="EC" id="6.1.1.17" evidence="10"/>
<feature type="domain" description="Glutamyl/glutaminyl-tRNA synthetase class Ib catalytic" evidence="11">
    <location>
        <begin position="2"/>
        <end position="308"/>
    </location>
</feature>
<dbReference type="GO" id="GO:0006424">
    <property type="term" value="P:glutamyl-tRNA aminoacylation"/>
    <property type="evidence" value="ECO:0007669"/>
    <property type="project" value="UniProtKB-UniRule"/>
</dbReference>
<dbReference type="EMBL" id="CP011002">
    <property type="protein sequence ID" value="AKO66333.1"/>
    <property type="molecule type" value="Genomic_DNA"/>
</dbReference>
<dbReference type="InterPro" id="IPR049940">
    <property type="entry name" value="GluQ/Sye"/>
</dbReference>
<dbReference type="SUPFAM" id="SSF52374">
    <property type="entry name" value="Nucleotidylyl transferase"/>
    <property type="match status" value="1"/>
</dbReference>
<evidence type="ECO:0000256" key="8">
    <source>
        <dbReference type="ARBA" id="ARBA00022917"/>
    </source>
</evidence>
<dbReference type="GO" id="GO:0005829">
    <property type="term" value="C:cytosol"/>
    <property type="evidence" value="ECO:0007669"/>
    <property type="project" value="TreeGrafter"/>
</dbReference>
<dbReference type="Gene3D" id="3.40.50.620">
    <property type="entry name" value="HUPs"/>
    <property type="match status" value="1"/>
</dbReference>
<dbReference type="InterPro" id="IPR033910">
    <property type="entry name" value="GluRS_core"/>
</dbReference>
<protein>
    <recommendedName>
        <fullName evidence="10">Glutamate--tRNA ligase</fullName>
        <ecNumber evidence="10">6.1.1.17</ecNumber>
    </recommendedName>
    <alternativeName>
        <fullName evidence="10">Glutamyl-tRNA synthetase</fullName>
        <shortName evidence="10">GluRS</shortName>
    </alternativeName>
</protein>
<dbReference type="CDD" id="cd00808">
    <property type="entry name" value="GluRS_core"/>
    <property type="match status" value="1"/>
</dbReference>
<dbReference type="GO" id="GO:0005524">
    <property type="term" value="F:ATP binding"/>
    <property type="evidence" value="ECO:0007669"/>
    <property type="project" value="UniProtKB-UniRule"/>
</dbReference>
<evidence type="ECO:0000313" key="14">
    <source>
        <dbReference type="Proteomes" id="UP000066549"/>
    </source>
</evidence>
<keyword evidence="9 10" id="KW-0030">Aminoacyl-tRNA synthetase</keyword>
<comment type="caution">
    <text evidence="10">Lacks conserved residue(s) required for the propagation of feature annotation.</text>
</comment>
<dbReference type="SUPFAM" id="SSF48163">
    <property type="entry name" value="An anticodon-binding domain of class I aminoacyl-tRNA synthetases"/>
    <property type="match status" value="1"/>
</dbReference>
<proteinExistence type="inferred from homology"/>
<keyword evidence="14" id="KW-1185">Reference proteome</keyword>
<dbReference type="InterPro" id="IPR020058">
    <property type="entry name" value="Glu/Gln-tRNA-synth_Ib_cat-dom"/>
</dbReference>
<dbReference type="PANTHER" id="PTHR43311:SF2">
    <property type="entry name" value="GLUTAMATE--TRNA LIGASE, MITOCHONDRIAL-RELATED"/>
    <property type="match status" value="1"/>
</dbReference>
<comment type="function">
    <text evidence="10">Catalyzes the attachment of glutamate to tRNA(Glu) in a two-step reaction: glutamate is first activated by ATP to form Glu-AMP and then transferred to the acceptor end of tRNA(Glu).</text>
</comment>
<comment type="subunit">
    <text evidence="3 10">Monomer.</text>
</comment>
<dbReference type="InterPro" id="IPR001412">
    <property type="entry name" value="aa-tRNA-synth_I_CS"/>
</dbReference>
<keyword evidence="4 10" id="KW-0963">Cytoplasm</keyword>
<feature type="short sequence motif" description="'HIGH' region" evidence="10">
    <location>
        <begin position="8"/>
        <end position="18"/>
    </location>
</feature>
<organism evidence="13 14">
    <name type="scientific">Methylophilales bacterium MBRS-H7</name>
    <dbReference type="NCBI Taxonomy" id="1623450"/>
    <lineage>
        <taxon>Bacteria</taxon>
        <taxon>Pseudomonadati</taxon>
        <taxon>Pseudomonadota</taxon>
        <taxon>Betaproteobacteria</taxon>
        <taxon>Nitrosomonadales</taxon>
        <taxon>OM43 clade</taxon>
    </lineage>
</organism>
<dbReference type="InterPro" id="IPR004527">
    <property type="entry name" value="Glu-tRNA-ligase_bac/mito"/>
</dbReference>
<dbReference type="FunFam" id="3.40.50.620:FF:000007">
    <property type="entry name" value="Glutamate--tRNA ligase"/>
    <property type="match status" value="1"/>
</dbReference>
<dbReference type="Proteomes" id="UP000066549">
    <property type="component" value="Chromosome"/>
</dbReference>
<keyword evidence="5 10" id="KW-0436">Ligase</keyword>
<dbReference type="OrthoDB" id="9807503at2"/>
<sequence>MIKTRFAPSPTGYLHIGGIRTAIFNYAFAKKHNGKFFLRIEDTDVERSTQEAVDKILEGMSWLNLNHDGDIVYQAKNFNRHKEIIAQLLQHGHAYECYSSKEELDQMRHDCEKKGIKPKYDGTWRPEEGKTLPPVPKGVTPVIRFKNPLDGNVTWEDQVKGQISVSNEELDDVILQRSDGSPTYNLSVVVDDTDMGITHVIRGDDHINNTPRQINIYKACGFDIPFFAHLSMIHGEDGQKLSKRHGAASVTEYRELGYLPEAVNNYLARLGWSHSDAEIFSLDELCKLFSLKSITSSPSQFDIKKLQWLNNHYLKQKNFEEIEVLLTPQFAKRFSDRKQLLGIFDLYKDRCNSLRDFEVNAETVLTKPENISHELIEKYISDVSINRLQNLRDLFNVSDFTSESIETILKAYVKTEQIKFPEVAMPLRVVLLGTDQSPSIGQIIALIGKDDFNNRLSEQI</sequence>
<feature type="binding site" evidence="10">
    <location>
        <position position="243"/>
    </location>
    <ligand>
        <name>ATP</name>
        <dbReference type="ChEBI" id="CHEBI:30616"/>
    </ligand>
</feature>
<dbReference type="Pfam" id="PF19269">
    <property type="entry name" value="Anticodon_2"/>
    <property type="match status" value="1"/>
</dbReference>
<dbReference type="GO" id="GO:0004818">
    <property type="term" value="F:glutamate-tRNA ligase activity"/>
    <property type="evidence" value="ECO:0007669"/>
    <property type="project" value="UniProtKB-UniRule"/>
</dbReference>
<evidence type="ECO:0000256" key="10">
    <source>
        <dbReference type="HAMAP-Rule" id="MF_00022"/>
    </source>
</evidence>
<dbReference type="PROSITE" id="PS00178">
    <property type="entry name" value="AA_TRNA_LIGASE_I"/>
    <property type="match status" value="1"/>
</dbReference>
<evidence type="ECO:0000259" key="11">
    <source>
        <dbReference type="Pfam" id="PF00749"/>
    </source>
</evidence>